<dbReference type="AlphaFoldDB" id="A0AAE3XP78"/>
<dbReference type="Gene3D" id="3.10.180.10">
    <property type="entry name" value="2,3-Dihydroxybiphenyl 1,2-Dioxygenase, domain 1"/>
    <property type="match status" value="1"/>
</dbReference>
<reference evidence="2" key="1">
    <citation type="submission" date="2023-07" db="EMBL/GenBank/DDBJ databases">
        <title>Genomic Encyclopedia of Type Strains, Phase IV (KMG-IV): sequencing the most valuable type-strain genomes for metagenomic binning, comparative biology and taxonomic classification.</title>
        <authorList>
            <person name="Goeker M."/>
        </authorList>
    </citation>
    <scope>NUCLEOTIDE SEQUENCE</scope>
    <source>
        <strain evidence="2">DSM 26174</strain>
    </source>
</reference>
<accession>A0AAE3XP78</accession>
<keyword evidence="3" id="KW-1185">Reference proteome</keyword>
<dbReference type="InterPro" id="IPR037523">
    <property type="entry name" value="VOC_core"/>
</dbReference>
<dbReference type="Pfam" id="PF00903">
    <property type="entry name" value="Glyoxalase"/>
    <property type="match status" value="1"/>
</dbReference>
<feature type="domain" description="VOC" evidence="1">
    <location>
        <begin position="2"/>
        <end position="130"/>
    </location>
</feature>
<dbReference type="PANTHER" id="PTHR36437">
    <property type="entry name" value="GLYOXALASE/BLEOMYCIN RESISTANCE PROTEIN/DIOXYGENASE"/>
    <property type="match status" value="1"/>
</dbReference>
<dbReference type="GO" id="GO:0016829">
    <property type="term" value="F:lyase activity"/>
    <property type="evidence" value="ECO:0007669"/>
    <property type="project" value="UniProtKB-KW"/>
</dbReference>
<dbReference type="Proteomes" id="UP001185092">
    <property type="component" value="Unassembled WGS sequence"/>
</dbReference>
<sequence>MRIRLLSIPVSNQEEALNFYTKKLGFVKKLDIPVGEGNRWLTVVANEEQDGPELLLEPSPKDFEPARVYQKELYKSGLPYTQFSVESVQGEYDRLVELGVEFSLKPTVMGTAKIAVFDDTCGNYIQIVEML</sequence>
<keyword evidence="2" id="KW-0456">Lyase</keyword>
<gene>
    <name evidence="2" type="ORF">HNQ88_002567</name>
</gene>
<name>A0AAE3XP78_9BACT</name>
<dbReference type="EMBL" id="JAVDQD010000003">
    <property type="protein sequence ID" value="MDR6239519.1"/>
    <property type="molecule type" value="Genomic_DNA"/>
</dbReference>
<protein>
    <submittedName>
        <fullName evidence="2">Catechol 2,3-dioxygenase-like lactoylglutathione lyase family enzyme</fullName>
    </submittedName>
</protein>
<evidence type="ECO:0000313" key="3">
    <source>
        <dbReference type="Proteomes" id="UP001185092"/>
    </source>
</evidence>
<dbReference type="InterPro" id="IPR029068">
    <property type="entry name" value="Glyas_Bleomycin-R_OHBP_Dase"/>
</dbReference>
<evidence type="ECO:0000313" key="2">
    <source>
        <dbReference type="EMBL" id="MDR6239519.1"/>
    </source>
</evidence>
<dbReference type="SUPFAM" id="SSF54593">
    <property type="entry name" value="Glyoxalase/Bleomycin resistance protein/Dihydroxybiphenyl dioxygenase"/>
    <property type="match status" value="1"/>
</dbReference>
<comment type="caution">
    <text evidence="2">The sequence shown here is derived from an EMBL/GenBank/DDBJ whole genome shotgun (WGS) entry which is preliminary data.</text>
</comment>
<dbReference type="InterPro" id="IPR004360">
    <property type="entry name" value="Glyas_Fos-R_dOase_dom"/>
</dbReference>
<evidence type="ECO:0000259" key="1">
    <source>
        <dbReference type="PROSITE" id="PS51819"/>
    </source>
</evidence>
<dbReference type="PANTHER" id="PTHR36437:SF2">
    <property type="entry name" value="GLYOXALASE_BLEOMYCIN RESISTANCE PROTEIN_DIOXYGENASE"/>
    <property type="match status" value="1"/>
</dbReference>
<proteinExistence type="predicted"/>
<organism evidence="2 3">
    <name type="scientific">Aureibacter tunicatorum</name>
    <dbReference type="NCBI Taxonomy" id="866807"/>
    <lineage>
        <taxon>Bacteria</taxon>
        <taxon>Pseudomonadati</taxon>
        <taxon>Bacteroidota</taxon>
        <taxon>Cytophagia</taxon>
        <taxon>Cytophagales</taxon>
        <taxon>Persicobacteraceae</taxon>
        <taxon>Aureibacter</taxon>
    </lineage>
</organism>
<dbReference type="PROSITE" id="PS51819">
    <property type="entry name" value="VOC"/>
    <property type="match status" value="1"/>
</dbReference>
<dbReference type="RefSeq" id="WP_309939204.1">
    <property type="nucleotide sequence ID" value="NZ_AP025305.1"/>
</dbReference>